<keyword evidence="7" id="KW-1185">Reference proteome</keyword>
<dbReference type="EMBL" id="JABWGN010000004">
    <property type="protein sequence ID" value="NUW31967.1"/>
    <property type="molecule type" value="Genomic_DNA"/>
</dbReference>
<feature type="domain" description="HTH arsR-type" evidence="5">
    <location>
        <begin position="252"/>
        <end position="327"/>
    </location>
</feature>
<dbReference type="PANTHER" id="PTHR43132:SF8">
    <property type="entry name" value="HTH-TYPE TRANSCRIPTIONAL REGULATOR KMTR"/>
    <property type="match status" value="1"/>
</dbReference>
<dbReference type="AlphaFoldDB" id="A0A7Y6M299"/>
<dbReference type="PRINTS" id="PR00778">
    <property type="entry name" value="HTHARSR"/>
</dbReference>
<keyword evidence="3" id="KW-0804">Transcription</keyword>
<dbReference type="SMART" id="SM00418">
    <property type="entry name" value="HTH_ARSR"/>
    <property type="match status" value="1"/>
</dbReference>
<name>A0A7Y6M299_9ACTN</name>
<protein>
    <submittedName>
        <fullName evidence="6">Helix-turn-helix transcriptional regulator</fullName>
    </submittedName>
</protein>
<dbReference type="GO" id="GO:0003700">
    <property type="term" value="F:DNA-binding transcription factor activity"/>
    <property type="evidence" value="ECO:0007669"/>
    <property type="project" value="InterPro"/>
</dbReference>
<evidence type="ECO:0000256" key="2">
    <source>
        <dbReference type="ARBA" id="ARBA00023125"/>
    </source>
</evidence>
<dbReference type="PANTHER" id="PTHR43132">
    <property type="entry name" value="ARSENICAL RESISTANCE OPERON REPRESSOR ARSR-RELATED"/>
    <property type="match status" value="1"/>
</dbReference>
<organism evidence="6 7">
    <name type="scientific">Nonomuraea montanisoli</name>
    <dbReference type="NCBI Taxonomy" id="2741721"/>
    <lineage>
        <taxon>Bacteria</taxon>
        <taxon>Bacillati</taxon>
        <taxon>Actinomycetota</taxon>
        <taxon>Actinomycetes</taxon>
        <taxon>Streptosporangiales</taxon>
        <taxon>Streptosporangiaceae</taxon>
        <taxon>Nonomuraea</taxon>
    </lineage>
</organism>
<dbReference type="CDD" id="cd00090">
    <property type="entry name" value="HTH_ARSR"/>
    <property type="match status" value="1"/>
</dbReference>
<evidence type="ECO:0000256" key="4">
    <source>
        <dbReference type="SAM" id="MobiDB-lite"/>
    </source>
</evidence>
<feature type="region of interest" description="Disordered" evidence="4">
    <location>
        <begin position="324"/>
        <end position="354"/>
    </location>
</feature>
<feature type="compositionally biased region" description="Gly residues" evidence="4">
    <location>
        <begin position="344"/>
        <end position="354"/>
    </location>
</feature>
<dbReference type="InterPro" id="IPR000835">
    <property type="entry name" value="HTH_MarR-typ"/>
</dbReference>
<dbReference type="InterPro" id="IPR036388">
    <property type="entry name" value="WH-like_DNA-bd_sf"/>
</dbReference>
<gene>
    <name evidence="6" type="ORF">HTZ77_11075</name>
</gene>
<keyword evidence="1" id="KW-0805">Transcription regulation</keyword>
<dbReference type="GO" id="GO:0003677">
    <property type="term" value="F:DNA binding"/>
    <property type="evidence" value="ECO:0007669"/>
    <property type="project" value="UniProtKB-KW"/>
</dbReference>
<dbReference type="SUPFAM" id="SSF46785">
    <property type="entry name" value="Winged helix' DNA-binding domain"/>
    <property type="match status" value="1"/>
</dbReference>
<dbReference type="Pfam" id="PF12802">
    <property type="entry name" value="MarR_2"/>
    <property type="match status" value="1"/>
</dbReference>
<dbReference type="InterPro" id="IPR036390">
    <property type="entry name" value="WH_DNA-bd_sf"/>
</dbReference>
<comment type="caution">
    <text evidence="6">The sequence shown here is derived from an EMBL/GenBank/DDBJ whole genome shotgun (WGS) entry which is preliminary data.</text>
</comment>
<dbReference type="InterPro" id="IPR051011">
    <property type="entry name" value="Metal_resp_trans_reg"/>
</dbReference>
<evidence type="ECO:0000313" key="6">
    <source>
        <dbReference type="EMBL" id="NUW31967.1"/>
    </source>
</evidence>
<evidence type="ECO:0000256" key="1">
    <source>
        <dbReference type="ARBA" id="ARBA00023015"/>
    </source>
</evidence>
<evidence type="ECO:0000313" key="7">
    <source>
        <dbReference type="Proteomes" id="UP000586042"/>
    </source>
</evidence>
<dbReference type="InterPro" id="IPR011991">
    <property type="entry name" value="ArsR-like_HTH"/>
</dbReference>
<dbReference type="Proteomes" id="UP000586042">
    <property type="component" value="Unassembled WGS sequence"/>
</dbReference>
<sequence length="354" mass="38793">MGTLRIHFDAEDLTRVTLADEPDPLWEMIFTRFRFRDRVRSLTFRPWFEEVREPARTAGMRRGAHVLDVLVPAGPYFPDFLTPYEGLRGLDSGLAALLRTPKRRLAAELRLLARHRTLPRWVRPIAEGNALALEHLGAALRDYHETAIAPFRELVGAAVDADRACRTRALLRGGVEGLFAGFAPLMRWSPPVLETEYVVDQDLVLGGRGLRLVPSYFCQRAPLTLADPELPPVLIYPIEQRHRWRPAVNRRAGLDALMGANRSAVLHALGRSATTTQLARMLGISATAASRHATALREAGLVDTRRDGNAVLHTLTRLGTALLQGSLPQGSTGGPAGADRHGGTENGGTENGGL</sequence>
<proteinExistence type="predicted"/>
<dbReference type="InterPro" id="IPR001845">
    <property type="entry name" value="HTH_ArsR_DNA-bd_dom"/>
</dbReference>
<keyword evidence="2" id="KW-0238">DNA-binding</keyword>
<dbReference type="Gene3D" id="1.10.10.10">
    <property type="entry name" value="Winged helix-like DNA-binding domain superfamily/Winged helix DNA-binding domain"/>
    <property type="match status" value="1"/>
</dbReference>
<evidence type="ECO:0000259" key="5">
    <source>
        <dbReference type="SMART" id="SM00418"/>
    </source>
</evidence>
<accession>A0A7Y6M299</accession>
<evidence type="ECO:0000256" key="3">
    <source>
        <dbReference type="ARBA" id="ARBA00023163"/>
    </source>
</evidence>
<reference evidence="6 7" key="1">
    <citation type="submission" date="2020-06" db="EMBL/GenBank/DDBJ databases">
        <title>Nonomuraea sp. SMC257, a novel actinomycete isolated from soil.</title>
        <authorList>
            <person name="Chanama M."/>
        </authorList>
    </citation>
    <scope>NUCLEOTIDE SEQUENCE [LARGE SCALE GENOMIC DNA]</scope>
    <source>
        <strain evidence="6 7">SMC257</strain>
    </source>
</reference>